<gene>
    <name evidence="4" type="ORF">TrLO_g7645</name>
</gene>
<feature type="domain" description="C2H2-type" evidence="3">
    <location>
        <begin position="1538"/>
        <end position="1562"/>
    </location>
</feature>
<dbReference type="SMART" id="SM00355">
    <property type="entry name" value="ZnF_C2H2"/>
    <property type="match status" value="2"/>
</dbReference>
<name>A0A9W7AF37_9STRA</name>
<evidence type="ECO:0000256" key="1">
    <source>
        <dbReference type="PROSITE-ProRule" id="PRU00042"/>
    </source>
</evidence>
<protein>
    <recommendedName>
        <fullName evidence="3">C2H2-type domain-containing protein</fullName>
    </recommendedName>
</protein>
<keyword evidence="1" id="KW-0863">Zinc-finger</keyword>
<dbReference type="SUPFAM" id="SSF47473">
    <property type="entry name" value="EF-hand"/>
    <property type="match status" value="1"/>
</dbReference>
<dbReference type="PROSITE" id="PS50096">
    <property type="entry name" value="IQ"/>
    <property type="match status" value="1"/>
</dbReference>
<evidence type="ECO:0000259" key="3">
    <source>
        <dbReference type="PROSITE" id="PS50157"/>
    </source>
</evidence>
<organism evidence="4 5">
    <name type="scientific">Triparma laevis f. longispina</name>
    <dbReference type="NCBI Taxonomy" id="1714387"/>
    <lineage>
        <taxon>Eukaryota</taxon>
        <taxon>Sar</taxon>
        <taxon>Stramenopiles</taxon>
        <taxon>Ochrophyta</taxon>
        <taxon>Bolidophyceae</taxon>
        <taxon>Parmales</taxon>
        <taxon>Triparmaceae</taxon>
        <taxon>Triparma</taxon>
    </lineage>
</organism>
<comment type="caution">
    <text evidence="4">The sequence shown here is derived from an EMBL/GenBank/DDBJ whole genome shotgun (WGS) entry which is preliminary data.</text>
</comment>
<sequence>MVKVDRRSAATAKEEDGSSSSSGSSEYEWVTDSEASDEEVTTAMVEASLAKTLLSMVPFTAAYKEANEAMFELNDVKGMQAEVSRCKELKELLDQGLHDEGLAEMMADTTMDFHQFNATKYQMKQEGVWNFETLRQKTKRLEKEAKEQGVTTGATSGAESHVRKKLMVRRIFDAQRKYDLKNMVIDFGQDINWNGSTNMGGDEDEGNGGGGKRDKKHQGCKWRGENDEGVDHICNNGKLQHPWRVYKDEFGAEVPEQISFCHYHAKFCLDPNKSHGDHLVKIKEPNEYALCNECFVQKIKRPPPHLPKFRIPGVTKAGRNAAGMAKLGGKKTDTVDALNEDSICDWKPNRAIIAERGLSCGNKVFRNPETKVLCKQCGWHLNECAMVHKDADASKKRIAIPNEAGLCVAHYVSKFGKPPTKHMLPYPGMEKRVKEEEKIMTIEEELSHPLRAPGAPEMEDPPAVYILPIPPKGFKKKLAKYLLLRKQNVKIETTGNFFATRIQKNYRMYWAICEAQRLRLQKKALLRHYAAVGIQKIARRYIQKEEVEEIKKNTVNAVNLVIRLCRGMLARKAVKRKKAAKVLQRGGLRAVANALMYAVKSTLEVRHEHEHEEWGHLTLQRYAKGFVTRLRVRQRKAQVLRETWASVILQKKYRGRIGRRRFDHLSRMHAWRTANAIVLQAAVRRSLAVVFVKRRRIEWNDAALVMQRFALVFVARCRVYYERQSIQLFWDWLAPTLPKKAFDTMLPKTFYGTRTFSIKKNSLKGMSMTERSDHFKVLEEEASLKEDLERLALHPEESKDESVPGESFFRKYDPDACGQVSRIDFTAALQDMWDNAGCPLLVSEQTALTNRFDHHNDGWIDYHRFLRFAERHQKPCAIHGRLICADCISYGSCVKHGFVICTKFHPQVASPNVCTCGAYITAHEMVPEPNLDEEYAHGVITKTQMDNIFKKEKRPDLEKPARIGKGKTLNEVLNLTRYDIEKDMRLTNKNFNPNPPLQQTMGMGMAMAENGGITMQQILNAPAPNPPPPPGAGQKVVGHHFQPVSSFPEVPFLPTHKHKENERSMLLRTGKMPSQIHDEYEEKEEDMHPARIRAKTEEMIKSFEPHNTLLVDRQDHHVEKDVHALPNRDQHFHSIKHQQYETLHHMVKSQHAPHYTESVKMIHHENHLVSYANDTFLKREQSMTELEKGFKISNPIPLISDGELRLTTKATDLYLHIFNKVRDEKLKLIEDDIAFVNFCFNFIVFLERHWRKLCKDIRTGKLNKHLPVSKSKRNEMESSMLPNPKRAKLLEESLRKLGFHDRASGTKATAKTVNNDEDKQKKKFKKHVIAKIKENEQPMSAREHRLPMNMGVPAEENSYVSGPTTTKERKKMRKSELASRTLGIVATEKGHLLDEENEDENAELLNDTDSLNESLHSFTSNLSSNTAKSKTFNIAKGSRFSKVSEKSDNESLSSQFNITDQMRKMTLRDYFTLSLDYDETADAMNTKFPAKLIRRASESDLRPMSMQNLFRTGHIIKKLPRPVPDDIIIQPQRTVKGFICGFPGCGQVFMSATSVKAHQKQHELRSRLGVSTPMTDQYLQSVFPNDIPWKVSKNKIVGNAAPYVCPVEGCSKTYPTPEAVKKHILMGHSKSDVQKFITKNLKKQQLAVEFFGNFRLVPPFAPPDGVPTLLCPHHAPCNTKCPICMDVIKARGPVPPIKFYQSAKAILANEHKEKMAVTFDVNEFERGPLIYPRHGGKKLKYTQLKALCQDTLGHNFAAICSFYTYSELKNMGFSAWSSFGADALDRDNELFQETEVTWVRLESLKGSCYTLCCERDEYKKRRLMGELPKEAGGGKREAKFCRYTFNRVDLTAGPNRVYKGKGGEGGKGDKYSKMMAEAGLW</sequence>
<evidence type="ECO:0000313" key="4">
    <source>
        <dbReference type="EMBL" id="GMH67194.1"/>
    </source>
</evidence>
<keyword evidence="1" id="KW-0862">Zinc</keyword>
<feature type="region of interest" description="Disordered" evidence="2">
    <location>
        <begin position="196"/>
        <end position="222"/>
    </location>
</feature>
<keyword evidence="5" id="KW-1185">Reference proteome</keyword>
<proteinExistence type="predicted"/>
<accession>A0A9W7AF37</accession>
<dbReference type="EMBL" id="BRXW01000570">
    <property type="protein sequence ID" value="GMH67194.1"/>
    <property type="molecule type" value="Genomic_DNA"/>
</dbReference>
<keyword evidence="1" id="KW-0479">Metal-binding</keyword>
<dbReference type="Pfam" id="PF03321">
    <property type="entry name" value="GH3"/>
    <property type="match status" value="1"/>
</dbReference>
<feature type="compositionally biased region" description="Basic and acidic residues" evidence="2">
    <location>
        <begin position="1"/>
        <end position="16"/>
    </location>
</feature>
<dbReference type="PROSITE" id="PS50157">
    <property type="entry name" value="ZINC_FINGER_C2H2_2"/>
    <property type="match status" value="1"/>
</dbReference>
<dbReference type="Gene3D" id="3.30.160.60">
    <property type="entry name" value="Classic Zinc Finger"/>
    <property type="match status" value="1"/>
</dbReference>
<evidence type="ECO:0000256" key="2">
    <source>
        <dbReference type="SAM" id="MobiDB-lite"/>
    </source>
</evidence>
<dbReference type="InterPro" id="IPR013087">
    <property type="entry name" value="Znf_C2H2_type"/>
</dbReference>
<dbReference type="InterPro" id="IPR000048">
    <property type="entry name" value="IQ_motif_EF-hand-BS"/>
</dbReference>
<dbReference type="GO" id="GO:0008270">
    <property type="term" value="F:zinc ion binding"/>
    <property type="evidence" value="ECO:0007669"/>
    <property type="project" value="UniProtKB-KW"/>
</dbReference>
<feature type="region of interest" description="Disordered" evidence="2">
    <location>
        <begin position="1353"/>
        <end position="1377"/>
    </location>
</feature>
<dbReference type="PROSITE" id="PS00028">
    <property type="entry name" value="ZINC_FINGER_C2H2_1"/>
    <property type="match status" value="2"/>
</dbReference>
<dbReference type="Gene3D" id="1.10.238.10">
    <property type="entry name" value="EF-hand"/>
    <property type="match status" value="1"/>
</dbReference>
<evidence type="ECO:0000313" key="5">
    <source>
        <dbReference type="Proteomes" id="UP001165122"/>
    </source>
</evidence>
<dbReference type="SMART" id="SM00015">
    <property type="entry name" value="IQ"/>
    <property type="match status" value="7"/>
</dbReference>
<reference evidence="5" key="1">
    <citation type="journal article" date="2023" name="Commun. Biol.">
        <title>Genome analysis of Parmales, the sister group of diatoms, reveals the evolutionary specialization of diatoms from phago-mixotrophs to photoautotrophs.</title>
        <authorList>
            <person name="Ban H."/>
            <person name="Sato S."/>
            <person name="Yoshikawa S."/>
            <person name="Yamada K."/>
            <person name="Nakamura Y."/>
            <person name="Ichinomiya M."/>
            <person name="Sato N."/>
            <person name="Blanc-Mathieu R."/>
            <person name="Endo H."/>
            <person name="Kuwata A."/>
            <person name="Ogata H."/>
        </authorList>
    </citation>
    <scope>NUCLEOTIDE SEQUENCE [LARGE SCALE GENOMIC DNA]</scope>
    <source>
        <strain evidence="5">NIES 3700</strain>
    </source>
</reference>
<dbReference type="InterPro" id="IPR011992">
    <property type="entry name" value="EF-hand-dom_pair"/>
</dbReference>
<dbReference type="Proteomes" id="UP001165122">
    <property type="component" value="Unassembled WGS sequence"/>
</dbReference>
<dbReference type="OrthoDB" id="188021at2759"/>
<feature type="region of interest" description="Disordered" evidence="2">
    <location>
        <begin position="1"/>
        <end position="37"/>
    </location>
</feature>